<feature type="domain" description="CR-type" evidence="17">
    <location>
        <begin position="156"/>
        <end position="234"/>
    </location>
</feature>
<evidence type="ECO:0000313" key="19">
    <source>
        <dbReference type="Proteomes" id="UP000183812"/>
    </source>
</evidence>
<dbReference type="Gene3D" id="2.10.230.10">
    <property type="entry name" value="Heat shock protein DnaJ, cysteine-rich domain"/>
    <property type="match status" value="1"/>
</dbReference>
<keyword evidence="7 14" id="KW-0863">Zinc-finger</keyword>
<dbReference type="SUPFAM" id="SSF57938">
    <property type="entry name" value="DnaJ/Hsp40 cysteine-rich domain"/>
    <property type="match status" value="1"/>
</dbReference>
<dbReference type="GO" id="GO:0031072">
    <property type="term" value="F:heat shock protein binding"/>
    <property type="evidence" value="ECO:0007669"/>
    <property type="project" value="InterPro"/>
</dbReference>
<feature type="repeat" description="CXXCXGXG motif" evidence="14">
    <location>
        <begin position="208"/>
        <end position="215"/>
    </location>
</feature>
<dbReference type="PROSITE" id="PS50076">
    <property type="entry name" value="DNAJ_2"/>
    <property type="match status" value="1"/>
</dbReference>
<feature type="binding site" evidence="14">
    <location>
        <position position="222"/>
    </location>
    <ligand>
        <name>Zn(2+)</name>
        <dbReference type="ChEBI" id="CHEBI:29105"/>
        <label>1</label>
    </ligand>
</feature>
<evidence type="ECO:0000256" key="14">
    <source>
        <dbReference type="HAMAP-Rule" id="MF_01152"/>
    </source>
</evidence>
<evidence type="ECO:0000256" key="13">
    <source>
        <dbReference type="ARBA" id="ARBA00067609"/>
    </source>
</evidence>
<dbReference type="NCBIfam" id="TIGR02349">
    <property type="entry name" value="DnaJ_bact"/>
    <property type="match status" value="1"/>
</dbReference>
<dbReference type="CDD" id="cd10747">
    <property type="entry name" value="DnaJ_C"/>
    <property type="match status" value="1"/>
</dbReference>
<accession>A0A1G7L680</accession>
<dbReference type="FunFam" id="1.10.287.110:FF:000034">
    <property type="entry name" value="Chaperone protein DnaJ"/>
    <property type="match status" value="1"/>
</dbReference>
<dbReference type="Pfam" id="PF00684">
    <property type="entry name" value="DnaJ_CXXCXGXG"/>
    <property type="match status" value="1"/>
</dbReference>
<dbReference type="HAMAP" id="MF_01152">
    <property type="entry name" value="DnaJ"/>
    <property type="match status" value="1"/>
</dbReference>
<dbReference type="FunFam" id="2.60.260.20:FF:000004">
    <property type="entry name" value="Molecular chaperone DnaJ"/>
    <property type="match status" value="1"/>
</dbReference>
<dbReference type="EMBL" id="FNAY01000011">
    <property type="protein sequence ID" value="SDF44963.1"/>
    <property type="molecule type" value="Genomic_DNA"/>
</dbReference>
<sequence>MGLASVFSQWGFPMAKRDFYEVLGVSRGASAEEIKKAYRSKAKELHPDRNQDNPQAEAQFKEVNEAYDVLKDGDKKAAYDRYGHAAFEGGMGGGGPRGPYGQGADFSSAFSDVFEDLFGDFMGGRGGPGGGGRSRATRGSDLRYNMRVTLEEAFKGAQKTITVPGSAACGSCNGTGAEGGAEPQTCPTCSGLGKVRAQNGFFTVERTCPTCGGQGQVVKNPCRVCHGSGRIEKERTLSVNIPAGVETGTRIRLAGEGEAGMRGGPSGDLYIFIEVREHAIFQRDGVNLFCRVPVSMVSAALGGEVEVPTIDGGRSKVKVPVGSQSGRQMRLRGKGMPALRGGGIGDMVIELAVETPVNLTARQKELLDEFQRIQAENNPEGASFFQKVKSFWDGMKG</sequence>
<feature type="binding site" evidence="14">
    <location>
        <position position="211"/>
    </location>
    <ligand>
        <name>Zn(2+)</name>
        <dbReference type="ChEBI" id="CHEBI:29105"/>
        <label>2</label>
    </ligand>
</feature>
<gene>
    <name evidence="14" type="primary">dnaJ</name>
    <name evidence="18" type="ORF">SAMN04244550_02264</name>
</gene>
<keyword evidence="5 14" id="KW-0479">Metal-binding</keyword>
<evidence type="ECO:0000256" key="6">
    <source>
        <dbReference type="ARBA" id="ARBA00022737"/>
    </source>
</evidence>
<dbReference type="InterPro" id="IPR002939">
    <property type="entry name" value="DnaJ_C"/>
</dbReference>
<dbReference type="CDD" id="cd06257">
    <property type="entry name" value="DnaJ"/>
    <property type="match status" value="1"/>
</dbReference>
<dbReference type="Gene3D" id="1.10.287.110">
    <property type="entry name" value="DnaJ domain"/>
    <property type="match status" value="1"/>
</dbReference>
<evidence type="ECO:0000256" key="10">
    <source>
        <dbReference type="ARBA" id="ARBA00023186"/>
    </source>
</evidence>
<dbReference type="InterPro" id="IPR036410">
    <property type="entry name" value="HSP_DnaJ_Cys-rich_dom_sf"/>
</dbReference>
<keyword evidence="8 14" id="KW-0862">Zinc</keyword>
<dbReference type="Pfam" id="PF01556">
    <property type="entry name" value="DnaJ_C"/>
    <property type="match status" value="1"/>
</dbReference>
<keyword evidence="4 14" id="KW-0235">DNA replication</keyword>
<feature type="repeat" description="CXXCXGXG motif" evidence="14">
    <location>
        <begin position="169"/>
        <end position="176"/>
    </location>
</feature>
<comment type="similarity">
    <text evidence="12 14">Belongs to the DnaJ family.</text>
</comment>
<evidence type="ECO:0000313" key="18">
    <source>
        <dbReference type="EMBL" id="SDF44963.1"/>
    </source>
</evidence>
<evidence type="ECO:0000256" key="8">
    <source>
        <dbReference type="ARBA" id="ARBA00022833"/>
    </source>
</evidence>
<evidence type="ECO:0000259" key="17">
    <source>
        <dbReference type="PROSITE" id="PS51188"/>
    </source>
</evidence>
<feature type="binding site" evidence="14">
    <location>
        <position position="172"/>
    </location>
    <ligand>
        <name>Zn(2+)</name>
        <dbReference type="ChEBI" id="CHEBI:29105"/>
        <label>1</label>
    </ligand>
</feature>
<dbReference type="PANTHER" id="PTHR43096">
    <property type="entry name" value="DNAJ HOMOLOG 1, MITOCHONDRIAL-RELATED"/>
    <property type="match status" value="1"/>
</dbReference>
<feature type="repeat" description="CXXCXGXG motif" evidence="14">
    <location>
        <begin position="222"/>
        <end position="229"/>
    </location>
</feature>
<evidence type="ECO:0000256" key="4">
    <source>
        <dbReference type="ARBA" id="ARBA00022705"/>
    </source>
</evidence>
<dbReference type="GO" id="GO:0051082">
    <property type="term" value="F:unfolded protein binding"/>
    <property type="evidence" value="ECO:0007669"/>
    <property type="project" value="UniProtKB-UniRule"/>
</dbReference>
<evidence type="ECO:0000256" key="2">
    <source>
        <dbReference type="ARBA" id="ARBA00011738"/>
    </source>
</evidence>
<dbReference type="InterPro" id="IPR008971">
    <property type="entry name" value="HSP40/DnaJ_pept-bd"/>
</dbReference>
<dbReference type="InterPro" id="IPR001623">
    <property type="entry name" value="DnaJ_domain"/>
</dbReference>
<dbReference type="CDD" id="cd10719">
    <property type="entry name" value="DnaJ_zf"/>
    <property type="match status" value="1"/>
</dbReference>
<feature type="domain" description="J" evidence="16">
    <location>
        <begin position="18"/>
        <end position="83"/>
    </location>
</feature>
<name>A0A1G7L680_RHOCA</name>
<dbReference type="InterPro" id="IPR036869">
    <property type="entry name" value="J_dom_sf"/>
</dbReference>
<evidence type="ECO:0000256" key="1">
    <source>
        <dbReference type="ARBA" id="ARBA00004496"/>
    </source>
</evidence>
<proteinExistence type="inferred from homology"/>
<dbReference type="GO" id="GO:0009408">
    <property type="term" value="P:response to heat"/>
    <property type="evidence" value="ECO:0007669"/>
    <property type="project" value="InterPro"/>
</dbReference>
<feature type="repeat" description="CXXCXGXG motif" evidence="14">
    <location>
        <begin position="186"/>
        <end position="193"/>
    </location>
</feature>
<comment type="subcellular location">
    <subcellularLocation>
        <location evidence="1 14">Cytoplasm</location>
    </subcellularLocation>
</comment>
<evidence type="ECO:0000256" key="7">
    <source>
        <dbReference type="ARBA" id="ARBA00022771"/>
    </source>
</evidence>
<evidence type="ECO:0000256" key="9">
    <source>
        <dbReference type="ARBA" id="ARBA00023016"/>
    </source>
</evidence>
<dbReference type="InterPro" id="IPR001305">
    <property type="entry name" value="HSP_DnaJ_Cys-rich_dom"/>
</dbReference>
<feature type="binding site" evidence="14">
    <location>
        <position position="225"/>
    </location>
    <ligand>
        <name>Zn(2+)</name>
        <dbReference type="ChEBI" id="CHEBI:29105"/>
        <label>1</label>
    </ligand>
</feature>
<evidence type="ECO:0000259" key="16">
    <source>
        <dbReference type="PROSITE" id="PS50076"/>
    </source>
</evidence>
<organism evidence="18 19">
    <name type="scientific">Rhodobacter capsulatus</name>
    <name type="common">Rhodopseudomonas capsulata</name>
    <dbReference type="NCBI Taxonomy" id="1061"/>
    <lineage>
        <taxon>Bacteria</taxon>
        <taxon>Pseudomonadati</taxon>
        <taxon>Pseudomonadota</taxon>
        <taxon>Alphaproteobacteria</taxon>
        <taxon>Rhodobacterales</taxon>
        <taxon>Rhodobacter group</taxon>
        <taxon>Rhodobacter</taxon>
    </lineage>
</organism>
<dbReference type="InterPro" id="IPR018253">
    <property type="entry name" value="DnaJ_domain_CS"/>
</dbReference>
<comment type="function">
    <text evidence="11 14">Participates actively in the response to hyperosmotic and heat shock by preventing the aggregation of stress-denatured proteins and by disaggregating proteins, also in an autonomous, DnaK-independent fashion. Unfolded proteins bind initially to DnaJ; upon interaction with the DnaJ-bound protein, DnaK hydrolyzes its bound ATP, resulting in the formation of a stable complex. GrpE releases ADP from DnaK; ATP binding to DnaK triggers the release of the substrate protein, thus completing the reaction cycle. Several rounds of ATP-dependent interactions between DnaJ, DnaK and GrpE are required for fully efficient folding. Also involved, together with DnaK and GrpE, in the DNA replication of plasmids through activation of initiation proteins.</text>
</comment>
<dbReference type="PANTHER" id="PTHR43096:SF48">
    <property type="entry name" value="CHAPERONE PROTEIN DNAJ"/>
    <property type="match status" value="1"/>
</dbReference>
<dbReference type="NCBIfam" id="NF008035">
    <property type="entry name" value="PRK10767.1"/>
    <property type="match status" value="1"/>
</dbReference>
<dbReference type="PROSITE" id="PS00636">
    <property type="entry name" value="DNAJ_1"/>
    <property type="match status" value="1"/>
</dbReference>
<evidence type="ECO:0000256" key="5">
    <source>
        <dbReference type="ARBA" id="ARBA00022723"/>
    </source>
</evidence>
<evidence type="ECO:0000256" key="12">
    <source>
        <dbReference type="ARBA" id="ARBA00061004"/>
    </source>
</evidence>
<dbReference type="FunFam" id="2.10.230.10:FF:000002">
    <property type="entry name" value="Molecular chaperone DnaJ"/>
    <property type="match status" value="1"/>
</dbReference>
<dbReference type="GO" id="GO:0008270">
    <property type="term" value="F:zinc ion binding"/>
    <property type="evidence" value="ECO:0007669"/>
    <property type="project" value="UniProtKB-UniRule"/>
</dbReference>
<evidence type="ECO:0000256" key="11">
    <source>
        <dbReference type="ARBA" id="ARBA00053423"/>
    </source>
</evidence>
<dbReference type="GO" id="GO:0005524">
    <property type="term" value="F:ATP binding"/>
    <property type="evidence" value="ECO:0007669"/>
    <property type="project" value="InterPro"/>
</dbReference>
<dbReference type="SUPFAM" id="SSF46565">
    <property type="entry name" value="Chaperone J-domain"/>
    <property type="match status" value="1"/>
</dbReference>
<reference evidence="18 19" key="1">
    <citation type="submission" date="2016-10" db="EMBL/GenBank/DDBJ databases">
        <authorList>
            <person name="de Groot N.N."/>
        </authorList>
    </citation>
    <scope>NUCLEOTIDE SEQUENCE [LARGE SCALE GENOMIC DNA]</scope>
    <source>
        <strain evidence="19">DSM 938 / 37b4</strain>
    </source>
</reference>
<evidence type="ECO:0000256" key="3">
    <source>
        <dbReference type="ARBA" id="ARBA00022490"/>
    </source>
</evidence>
<dbReference type="Pfam" id="PF00226">
    <property type="entry name" value="DnaJ"/>
    <property type="match status" value="1"/>
</dbReference>
<dbReference type="AlphaFoldDB" id="A0A1G7L680"/>
<protein>
    <recommendedName>
        <fullName evidence="13 14">Chaperone protein DnaJ</fullName>
    </recommendedName>
</protein>
<comment type="subunit">
    <text evidence="2 14">Homodimer.</text>
</comment>
<keyword evidence="6 14" id="KW-0677">Repeat</keyword>
<dbReference type="Proteomes" id="UP000183812">
    <property type="component" value="Unassembled WGS sequence"/>
</dbReference>
<dbReference type="SUPFAM" id="SSF49493">
    <property type="entry name" value="HSP40/DnaJ peptide-binding domain"/>
    <property type="match status" value="2"/>
</dbReference>
<comment type="domain">
    <text evidence="14">The J domain is necessary and sufficient to stimulate DnaK ATPase activity. Zinc center 1 plays an important role in the autonomous, DnaK-independent chaperone activity of DnaJ. Zinc center 2 is essential for interaction with DnaK and for DnaJ activity.</text>
</comment>
<dbReference type="GO" id="GO:0042026">
    <property type="term" value="P:protein refolding"/>
    <property type="evidence" value="ECO:0007669"/>
    <property type="project" value="TreeGrafter"/>
</dbReference>
<dbReference type="GO" id="GO:0005737">
    <property type="term" value="C:cytoplasm"/>
    <property type="evidence" value="ECO:0007669"/>
    <property type="project" value="UniProtKB-SubCell"/>
</dbReference>
<keyword evidence="9 14" id="KW-0346">Stress response</keyword>
<keyword evidence="3 14" id="KW-0963">Cytoplasm</keyword>
<dbReference type="Gene3D" id="2.60.260.20">
    <property type="entry name" value="Urease metallochaperone UreE, N-terminal domain"/>
    <property type="match status" value="2"/>
</dbReference>
<feature type="binding site" evidence="14">
    <location>
        <position position="208"/>
    </location>
    <ligand>
        <name>Zn(2+)</name>
        <dbReference type="ChEBI" id="CHEBI:29105"/>
        <label>2</label>
    </ligand>
</feature>
<dbReference type="GO" id="GO:0006260">
    <property type="term" value="P:DNA replication"/>
    <property type="evidence" value="ECO:0007669"/>
    <property type="project" value="UniProtKB-KW"/>
</dbReference>
<dbReference type="PROSITE" id="PS51188">
    <property type="entry name" value="ZF_CR"/>
    <property type="match status" value="1"/>
</dbReference>
<dbReference type="PRINTS" id="PR00625">
    <property type="entry name" value="JDOMAIN"/>
</dbReference>
<evidence type="ECO:0000256" key="15">
    <source>
        <dbReference type="PROSITE-ProRule" id="PRU00546"/>
    </source>
</evidence>
<keyword evidence="10 14" id="KW-0143">Chaperone</keyword>
<dbReference type="InterPro" id="IPR012724">
    <property type="entry name" value="DnaJ"/>
</dbReference>
<feature type="binding site" evidence="14">
    <location>
        <position position="189"/>
    </location>
    <ligand>
        <name>Zn(2+)</name>
        <dbReference type="ChEBI" id="CHEBI:29105"/>
        <label>2</label>
    </ligand>
</feature>
<feature type="binding site" evidence="14">
    <location>
        <position position="186"/>
    </location>
    <ligand>
        <name>Zn(2+)</name>
        <dbReference type="ChEBI" id="CHEBI:29105"/>
        <label>2</label>
    </ligand>
</feature>
<feature type="zinc finger region" description="CR-type" evidence="15">
    <location>
        <begin position="156"/>
        <end position="234"/>
    </location>
</feature>
<feature type="binding site" evidence="14">
    <location>
        <position position="169"/>
    </location>
    <ligand>
        <name>Zn(2+)</name>
        <dbReference type="ChEBI" id="CHEBI:29105"/>
        <label>1</label>
    </ligand>
</feature>
<dbReference type="SMART" id="SM00271">
    <property type="entry name" value="DnaJ"/>
    <property type="match status" value="1"/>
</dbReference>
<comment type="cofactor">
    <cofactor evidence="14">
        <name>Zn(2+)</name>
        <dbReference type="ChEBI" id="CHEBI:29105"/>
    </cofactor>
    <text evidence="14">Binds 2 Zn(2+) ions per monomer.</text>
</comment>